<dbReference type="InterPro" id="IPR015422">
    <property type="entry name" value="PyrdxlP-dep_Trfase_small"/>
</dbReference>
<accession>A0A1W1HGE2</accession>
<dbReference type="Gene3D" id="3.40.640.10">
    <property type="entry name" value="Type I PLP-dependent aspartate aminotransferase-like (Major domain)"/>
    <property type="match status" value="1"/>
</dbReference>
<dbReference type="CDD" id="cd00609">
    <property type="entry name" value="AAT_like"/>
    <property type="match status" value="1"/>
</dbReference>
<comment type="catalytic activity">
    <reaction evidence="8">
        <text>(2S,6S)-2,6-diaminopimelate + 2-oxoglutarate = (S)-2,3,4,5-tetrahydrodipicolinate + L-glutamate + H2O + H(+)</text>
        <dbReference type="Rhea" id="RHEA:23988"/>
        <dbReference type="ChEBI" id="CHEBI:15377"/>
        <dbReference type="ChEBI" id="CHEBI:15378"/>
        <dbReference type="ChEBI" id="CHEBI:16810"/>
        <dbReference type="ChEBI" id="CHEBI:16845"/>
        <dbReference type="ChEBI" id="CHEBI:29985"/>
        <dbReference type="ChEBI" id="CHEBI:57609"/>
        <dbReference type="EC" id="2.6.1.83"/>
    </reaction>
</comment>
<evidence type="ECO:0000313" key="11">
    <source>
        <dbReference type="EMBL" id="SLM31544.1"/>
    </source>
</evidence>
<evidence type="ECO:0000256" key="2">
    <source>
        <dbReference type="ARBA" id="ARBA00004982"/>
    </source>
</evidence>
<keyword evidence="5 11" id="KW-0032">Aminotransferase</keyword>
<dbReference type="GO" id="GO:0010285">
    <property type="term" value="F:L,L-diaminopimelate aminotransferase activity"/>
    <property type="evidence" value="ECO:0007669"/>
    <property type="project" value="UniProtKB-EC"/>
</dbReference>
<evidence type="ECO:0000313" key="12">
    <source>
        <dbReference type="Proteomes" id="UP000191931"/>
    </source>
</evidence>
<protein>
    <recommendedName>
        <fullName evidence="4 9">LL-diaminopimelate aminotransferase</fullName>
        <ecNumber evidence="3 9">2.6.1.83</ecNumber>
    </recommendedName>
</protein>
<evidence type="ECO:0000256" key="5">
    <source>
        <dbReference type="ARBA" id="ARBA00022576"/>
    </source>
</evidence>
<evidence type="ECO:0000259" key="10">
    <source>
        <dbReference type="Pfam" id="PF00155"/>
    </source>
</evidence>
<dbReference type="SUPFAM" id="SSF53383">
    <property type="entry name" value="PLP-dependent transferases"/>
    <property type="match status" value="1"/>
</dbReference>
<dbReference type="OrthoDB" id="9804474at2"/>
<dbReference type="Pfam" id="PF00155">
    <property type="entry name" value="Aminotran_1_2"/>
    <property type="match status" value="1"/>
</dbReference>
<dbReference type="InterPro" id="IPR004839">
    <property type="entry name" value="Aminotransferase_I/II_large"/>
</dbReference>
<evidence type="ECO:0000256" key="4">
    <source>
        <dbReference type="ARBA" id="ARBA00018052"/>
    </source>
</evidence>
<reference evidence="11 12" key="1">
    <citation type="submission" date="2017-03" db="EMBL/GenBank/DDBJ databases">
        <authorList>
            <person name="Afonso C.L."/>
            <person name="Miller P.J."/>
            <person name="Scott M.A."/>
            <person name="Spackman E."/>
            <person name="Goraichik I."/>
            <person name="Dimitrov K.M."/>
            <person name="Suarez D.L."/>
            <person name="Swayne D.E."/>
        </authorList>
    </citation>
    <scope>NUCLEOTIDE SEQUENCE [LARGE SCALE GENOMIC DNA]</scope>
    <source>
        <strain evidence="11">PRJEB14757</strain>
    </source>
</reference>
<evidence type="ECO:0000256" key="3">
    <source>
        <dbReference type="ARBA" id="ARBA00013138"/>
    </source>
</evidence>
<dbReference type="UniPathway" id="UPA00034">
    <property type="reaction ID" value="UER00466"/>
</dbReference>
<dbReference type="PANTHER" id="PTHR43144">
    <property type="entry name" value="AMINOTRANSFERASE"/>
    <property type="match status" value="1"/>
</dbReference>
<dbReference type="InterPro" id="IPR015421">
    <property type="entry name" value="PyrdxlP-dep_Trfase_major"/>
</dbReference>
<dbReference type="HAMAP" id="MF_01642">
    <property type="entry name" value="DapL_aminotrans_1"/>
    <property type="match status" value="1"/>
</dbReference>
<comment type="cofactor">
    <cofactor evidence="1">
        <name>pyridoxal 5'-phosphate</name>
        <dbReference type="ChEBI" id="CHEBI:597326"/>
    </cofactor>
</comment>
<dbReference type="RefSeq" id="WP_080800384.1">
    <property type="nucleotide sequence ID" value="NZ_LT828541.1"/>
</dbReference>
<dbReference type="EC" id="2.6.1.83" evidence="3 9"/>
<dbReference type="InterPro" id="IPR019942">
    <property type="entry name" value="DapL/ALD1"/>
</dbReference>
<dbReference type="AlphaFoldDB" id="A0A1W1HGE2"/>
<gene>
    <name evidence="11" type="primary">dapL</name>
    <name evidence="11" type="ORF">MTBBW1_350035</name>
</gene>
<sequence>MIRINQNYTKLKASYLFSDIAKRVAKYQEENPGADIIRLGIGDVTKPLPDACIRGFQNGVSEMASEDTFRGYGPEQGYAFLREKIAAVDFQEKGADVAPDEIFVSDGAKCDTGNFQELFAQDINIAIPDPVYPVYLDTNVMAGRTGEFIDGRYEGIKYLECKKENNFLPALPDKNESIDLIYLCFPNNPTGTTITKDGLKQWVDYAKENSALILFDAAYEAFVRDSDIPRSIYEIEGAREVAVEFRSFSKTAGFTGTRCGYTVVPKECRVYDENGDETMLHPLWNRRQSTKFNGVSYPVQKAAEAIYSEEGRIQTNALVSYYLKNAELVRMAMTDLGFDLVGGDNSPYIWIDGKGRDSWEFFDLLLTKAGVVCTPGAGFGKCGQGYIRISAFNSRENVEKAMERMGDALK</sequence>
<evidence type="ECO:0000256" key="7">
    <source>
        <dbReference type="ARBA" id="ARBA00022898"/>
    </source>
</evidence>
<name>A0A1W1HGE2_9BACT</name>
<dbReference type="EMBL" id="FWEV01000276">
    <property type="protein sequence ID" value="SLM31544.1"/>
    <property type="molecule type" value="Genomic_DNA"/>
</dbReference>
<proteinExistence type="inferred from homology"/>
<dbReference type="Proteomes" id="UP000191931">
    <property type="component" value="Unassembled WGS sequence"/>
</dbReference>
<evidence type="ECO:0000256" key="9">
    <source>
        <dbReference type="NCBIfam" id="TIGR03542"/>
    </source>
</evidence>
<dbReference type="GO" id="GO:0030170">
    <property type="term" value="F:pyridoxal phosphate binding"/>
    <property type="evidence" value="ECO:0007669"/>
    <property type="project" value="UniProtKB-UniRule"/>
</dbReference>
<dbReference type="Gene3D" id="3.90.1150.10">
    <property type="entry name" value="Aspartate Aminotransferase, domain 1"/>
    <property type="match status" value="1"/>
</dbReference>
<keyword evidence="12" id="KW-1185">Reference proteome</keyword>
<dbReference type="STRING" id="1246637.MTBBW1_350035"/>
<evidence type="ECO:0000256" key="6">
    <source>
        <dbReference type="ARBA" id="ARBA00022679"/>
    </source>
</evidence>
<dbReference type="InterPro" id="IPR015424">
    <property type="entry name" value="PyrdxlP-dep_Trfase"/>
</dbReference>
<evidence type="ECO:0000256" key="8">
    <source>
        <dbReference type="ARBA" id="ARBA00051934"/>
    </source>
</evidence>
<feature type="domain" description="Aminotransferase class I/classII large" evidence="10">
    <location>
        <begin position="35"/>
        <end position="404"/>
    </location>
</feature>
<evidence type="ECO:0000256" key="1">
    <source>
        <dbReference type="ARBA" id="ARBA00001933"/>
    </source>
</evidence>
<dbReference type="FunFam" id="3.40.640.10:FF:000099">
    <property type="entry name" value="LL-diaminopimelate aminotransferase, chloroplastic"/>
    <property type="match status" value="1"/>
</dbReference>
<dbReference type="GO" id="GO:0009089">
    <property type="term" value="P:lysine biosynthetic process via diaminopimelate"/>
    <property type="evidence" value="ECO:0007669"/>
    <property type="project" value="UniProtKB-UniPathway"/>
</dbReference>
<dbReference type="NCBIfam" id="TIGR03542">
    <property type="entry name" value="DAPAT_plant"/>
    <property type="match status" value="1"/>
</dbReference>
<organism evidence="11 12">
    <name type="scientific">Desulfamplus magnetovallimortis</name>
    <dbReference type="NCBI Taxonomy" id="1246637"/>
    <lineage>
        <taxon>Bacteria</taxon>
        <taxon>Pseudomonadati</taxon>
        <taxon>Thermodesulfobacteriota</taxon>
        <taxon>Desulfobacteria</taxon>
        <taxon>Desulfobacterales</taxon>
        <taxon>Desulfobacteraceae</taxon>
        <taxon>Desulfamplus</taxon>
    </lineage>
</organism>
<comment type="pathway">
    <text evidence="2">Amino-acid biosynthesis; L-lysine biosynthesis via DAP pathway; LL-2,6-diaminopimelate from (S)-tetrahydrodipicolinate (aminotransferase route): step 1/1.</text>
</comment>
<keyword evidence="6 11" id="KW-0808">Transferase</keyword>
<keyword evidence="7" id="KW-0663">Pyridoxal phosphate</keyword>